<sequence length="310" mass="32707">MTQPTTPQKPASPWTDRLELGEGARWIDDRLVLVDLLRGRLLAPNPTDPAMEVLAELGTPLGAVAPIHANPNALIAAAGTGVCILTGIGTDELDVAWIARTTTGPTENGSDTFETAAMRVNDCTADSAGRFWFGTMAYDAAEDAGSLYRVDRDGTLTRVLDRISIPNGPAFTEDGTTMYLADSARRLVQRYSVDVGTGALGEPEVFADFADCGGGPDGMTVDLEGGVWIACWGAGAVHRYLPDGTLDRMVELPAAQPASVCLGGSDGRLLHITTAHYGIECPGEADGAVFTLRVDVPGFPAASFRNKVER</sequence>
<comment type="caution">
    <text evidence="5">The sequence shown here is derived from an EMBL/GenBank/DDBJ whole genome shotgun (WGS) entry which is preliminary data.</text>
</comment>
<organism evidence="5 6">
    <name type="scientific">Streptacidiphilus pinicola</name>
    <dbReference type="NCBI Taxonomy" id="2219663"/>
    <lineage>
        <taxon>Bacteria</taxon>
        <taxon>Bacillati</taxon>
        <taxon>Actinomycetota</taxon>
        <taxon>Actinomycetes</taxon>
        <taxon>Kitasatosporales</taxon>
        <taxon>Streptomycetaceae</taxon>
        <taxon>Streptacidiphilus</taxon>
    </lineage>
</organism>
<feature type="binding site" evidence="3">
    <location>
        <position position="167"/>
    </location>
    <ligand>
        <name>a divalent metal cation</name>
        <dbReference type="ChEBI" id="CHEBI:60240"/>
    </ligand>
</feature>
<feature type="domain" description="SMP-30/Gluconolactonase/LRE-like region" evidence="4">
    <location>
        <begin position="20"/>
        <end position="276"/>
    </location>
</feature>
<dbReference type="GO" id="GO:0004341">
    <property type="term" value="F:gluconolactonase activity"/>
    <property type="evidence" value="ECO:0007669"/>
    <property type="project" value="TreeGrafter"/>
</dbReference>
<keyword evidence="6" id="KW-1185">Reference proteome</keyword>
<proteinExistence type="inferred from homology"/>
<feature type="active site" description="Proton donor/acceptor" evidence="2">
    <location>
        <position position="217"/>
    </location>
</feature>
<dbReference type="AlphaFoldDB" id="A0A2X0IU92"/>
<evidence type="ECO:0000259" key="4">
    <source>
        <dbReference type="Pfam" id="PF08450"/>
    </source>
</evidence>
<feature type="binding site" evidence="3">
    <location>
        <position position="139"/>
    </location>
    <ligand>
        <name>substrate</name>
    </ligand>
</feature>
<gene>
    <name evidence="5" type="ORF">DN069_02440</name>
</gene>
<feature type="binding site" evidence="3">
    <location>
        <position position="121"/>
    </location>
    <ligand>
        <name>substrate</name>
    </ligand>
</feature>
<dbReference type="InterPro" id="IPR011042">
    <property type="entry name" value="6-blade_b-propeller_TolB-like"/>
</dbReference>
<dbReference type="OrthoDB" id="2633250at2"/>
<dbReference type="Pfam" id="PF08450">
    <property type="entry name" value="SGL"/>
    <property type="match status" value="1"/>
</dbReference>
<dbReference type="Gene3D" id="2.120.10.30">
    <property type="entry name" value="TolB, C-terminal domain"/>
    <property type="match status" value="1"/>
</dbReference>
<dbReference type="SUPFAM" id="SSF63829">
    <property type="entry name" value="Calcium-dependent phosphotriesterase"/>
    <property type="match status" value="1"/>
</dbReference>
<evidence type="ECO:0000313" key="6">
    <source>
        <dbReference type="Proteomes" id="UP000248889"/>
    </source>
</evidence>
<dbReference type="RefSeq" id="WP_111499063.1">
    <property type="nucleotide sequence ID" value="NZ_QKYN01000009.1"/>
</dbReference>
<dbReference type="Proteomes" id="UP000248889">
    <property type="component" value="Unassembled WGS sequence"/>
</dbReference>
<dbReference type="GO" id="GO:0005509">
    <property type="term" value="F:calcium ion binding"/>
    <property type="evidence" value="ECO:0007669"/>
    <property type="project" value="TreeGrafter"/>
</dbReference>
<feature type="binding site" evidence="3">
    <location>
        <position position="119"/>
    </location>
    <ligand>
        <name>substrate</name>
    </ligand>
</feature>
<name>A0A2X0IU92_9ACTN</name>
<keyword evidence="3" id="KW-0862">Zinc</keyword>
<evidence type="ECO:0000256" key="3">
    <source>
        <dbReference type="PIRSR" id="PIRSR605511-2"/>
    </source>
</evidence>
<dbReference type="EMBL" id="QKYN01000009">
    <property type="protein sequence ID" value="RAG87203.1"/>
    <property type="molecule type" value="Genomic_DNA"/>
</dbReference>
<accession>A0A2X0IU92</accession>
<comment type="similarity">
    <text evidence="1">Belongs to the SMP-30/CGR1 family.</text>
</comment>
<dbReference type="PRINTS" id="PR01790">
    <property type="entry name" value="SMP30FAMILY"/>
</dbReference>
<dbReference type="GO" id="GO:0019853">
    <property type="term" value="P:L-ascorbic acid biosynthetic process"/>
    <property type="evidence" value="ECO:0007669"/>
    <property type="project" value="TreeGrafter"/>
</dbReference>
<dbReference type="PANTHER" id="PTHR10907">
    <property type="entry name" value="REGUCALCIN"/>
    <property type="match status" value="1"/>
</dbReference>
<dbReference type="InterPro" id="IPR013658">
    <property type="entry name" value="SGL"/>
</dbReference>
<dbReference type="PANTHER" id="PTHR10907:SF47">
    <property type="entry name" value="REGUCALCIN"/>
    <property type="match status" value="1"/>
</dbReference>
<protein>
    <submittedName>
        <fullName evidence="5">SMP-30/gluconolactonase/LRE family protein</fullName>
    </submittedName>
</protein>
<feature type="binding site" evidence="3">
    <location>
        <position position="22"/>
    </location>
    <ligand>
        <name>a divalent metal cation</name>
        <dbReference type="ChEBI" id="CHEBI:60240"/>
    </ligand>
</feature>
<dbReference type="InterPro" id="IPR005511">
    <property type="entry name" value="SMP-30"/>
</dbReference>
<evidence type="ECO:0000256" key="2">
    <source>
        <dbReference type="PIRSR" id="PIRSR605511-1"/>
    </source>
</evidence>
<reference evidence="5 6" key="1">
    <citation type="submission" date="2018-06" db="EMBL/GenBank/DDBJ databases">
        <title>Streptacidiphilus pinicola sp. nov., isolated from pine grove soil.</title>
        <authorList>
            <person name="Roh S.G."/>
            <person name="Park S."/>
            <person name="Kim M.-K."/>
            <person name="Yun B.-R."/>
            <person name="Park J."/>
            <person name="Kim M.J."/>
            <person name="Kim Y.S."/>
            <person name="Kim S.B."/>
        </authorList>
    </citation>
    <scope>NUCLEOTIDE SEQUENCE [LARGE SCALE GENOMIC DNA]</scope>
    <source>
        <strain evidence="5 6">MMS16-CNU450</strain>
    </source>
</reference>
<feature type="binding site" evidence="3">
    <location>
        <position position="217"/>
    </location>
    <ligand>
        <name>a divalent metal cation</name>
        <dbReference type="ChEBI" id="CHEBI:60240"/>
    </ligand>
</feature>
<keyword evidence="3" id="KW-0479">Metal-binding</keyword>
<evidence type="ECO:0000256" key="1">
    <source>
        <dbReference type="ARBA" id="ARBA00008853"/>
    </source>
</evidence>
<comment type="cofactor">
    <cofactor evidence="3">
        <name>Zn(2+)</name>
        <dbReference type="ChEBI" id="CHEBI:29105"/>
    </cofactor>
    <text evidence="3">Binds 1 divalent metal cation per subunit.</text>
</comment>
<evidence type="ECO:0000313" key="5">
    <source>
        <dbReference type="EMBL" id="RAG87203.1"/>
    </source>
</evidence>